<accession>A0A172ZHP3</accession>
<reference evidence="5 6" key="2">
    <citation type="journal article" date="2016" name="Int. J. Syst. Evol. Microbiol.">
        <title>Paenibacillus bovis sp. nov., isolated from raw yak (Bos grunniens) milk.</title>
        <authorList>
            <person name="Gao C."/>
            <person name="Han J."/>
            <person name="Liu Z."/>
            <person name="Xu X."/>
            <person name="Hang F."/>
            <person name="Wu Z."/>
        </authorList>
    </citation>
    <scope>NUCLEOTIDE SEQUENCE [LARGE SCALE GENOMIC DNA]</scope>
    <source>
        <strain evidence="5 6">BD3526</strain>
    </source>
</reference>
<dbReference type="RefSeq" id="WP_060535271.1">
    <property type="nucleotide sequence ID" value="NZ_CP013023.1"/>
</dbReference>
<keyword evidence="2" id="KW-0521">NADP</keyword>
<evidence type="ECO:0000256" key="1">
    <source>
        <dbReference type="ARBA" id="ARBA00006484"/>
    </source>
</evidence>
<evidence type="ECO:0000313" key="6">
    <source>
        <dbReference type="Proteomes" id="UP000078148"/>
    </source>
</evidence>
<dbReference type="InterPro" id="IPR045313">
    <property type="entry name" value="CBR1-like"/>
</dbReference>
<organism evidence="5 6">
    <name type="scientific">Paenibacillus bovis</name>
    <dbReference type="NCBI Taxonomy" id="1616788"/>
    <lineage>
        <taxon>Bacteria</taxon>
        <taxon>Bacillati</taxon>
        <taxon>Bacillota</taxon>
        <taxon>Bacilli</taxon>
        <taxon>Bacillales</taxon>
        <taxon>Paenibacillaceae</taxon>
        <taxon>Paenibacillus</taxon>
    </lineage>
</organism>
<protein>
    <submittedName>
        <fullName evidence="5">SDR family oxidoreductase</fullName>
    </submittedName>
</protein>
<dbReference type="Proteomes" id="UP000078148">
    <property type="component" value="Chromosome"/>
</dbReference>
<comment type="similarity">
    <text evidence="1 4">Belongs to the short-chain dehydrogenases/reductases (SDR) family.</text>
</comment>
<dbReference type="SUPFAM" id="SSF51735">
    <property type="entry name" value="NAD(P)-binding Rossmann-fold domains"/>
    <property type="match status" value="1"/>
</dbReference>
<evidence type="ECO:0000313" key="5">
    <source>
        <dbReference type="EMBL" id="ANF97155.1"/>
    </source>
</evidence>
<evidence type="ECO:0000256" key="2">
    <source>
        <dbReference type="ARBA" id="ARBA00022857"/>
    </source>
</evidence>
<keyword evidence="3" id="KW-0560">Oxidoreductase</keyword>
<dbReference type="InterPro" id="IPR036291">
    <property type="entry name" value="NAD(P)-bd_dom_sf"/>
</dbReference>
<keyword evidence="6" id="KW-1185">Reference proteome</keyword>
<dbReference type="KEGG" id="pbv:AR543_14860"/>
<dbReference type="PANTHER" id="PTHR43490:SF99">
    <property type="entry name" value="SHORT-CHAIN DEHYDROGENASE_REDUCTASE"/>
    <property type="match status" value="1"/>
</dbReference>
<dbReference type="OrthoDB" id="5786478at2"/>
<dbReference type="STRING" id="1616788.AR543_14860"/>
<dbReference type="InterPro" id="IPR020904">
    <property type="entry name" value="Sc_DH/Rdtase_CS"/>
</dbReference>
<dbReference type="Gene3D" id="3.40.50.720">
    <property type="entry name" value="NAD(P)-binding Rossmann-like Domain"/>
    <property type="match status" value="1"/>
</dbReference>
<dbReference type="EMBL" id="CP013023">
    <property type="protein sequence ID" value="ANF97155.1"/>
    <property type="molecule type" value="Genomic_DNA"/>
</dbReference>
<dbReference type="AlphaFoldDB" id="A0A172ZHP3"/>
<dbReference type="InterPro" id="IPR002347">
    <property type="entry name" value="SDR_fam"/>
</dbReference>
<dbReference type="PRINTS" id="PR00080">
    <property type="entry name" value="SDRFAMILY"/>
</dbReference>
<sequence>MTQEQTVLITGANKGIGYEAARQLGQKGYYIYLGARQPAYGQQAVEKLQSEGIQAEYVQIDVTDVATIHSAAEQIRQRSGSLDVLINNAGIVAGGNVPSEEKIEDIRTVYEVNVFGAIQVLQIMLPLIKEAPQGRIVNVSSGLGSLAFNSDPSHEHYKANSLSYNSSKTALNAVTVIFSKEYKETPIKINSVDPGYTATDLNGNSGPRTVEHAAQTVIGLALIDENGPTGQFYDENGPIPW</sequence>
<proteinExistence type="inferred from homology"/>
<evidence type="ECO:0000256" key="4">
    <source>
        <dbReference type="RuleBase" id="RU000363"/>
    </source>
</evidence>
<reference evidence="6" key="1">
    <citation type="submission" date="2015-10" db="EMBL/GenBank/DDBJ databases">
        <title>Genome of Paenibacillus bovis sp. nov.</title>
        <authorList>
            <person name="Wu Z."/>
            <person name="Gao C."/>
            <person name="Liu Z."/>
            <person name="Zheng H."/>
        </authorList>
    </citation>
    <scope>NUCLEOTIDE SEQUENCE [LARGE SCALE GENOMIC DNA]</scope>
    <source>
        <strain evidence="6">BD3526</strain>
    </source>
</reference>
<dbReference type="PRINTS" id="PR00081">
    <property type="entry name" value="GDHRDH"/>
</dbReference>
<dbReference type="Pfam" id="PF00106">
    <property type="entry name" value="adh_short"/>
    <property type="match status" value="1"/>
</dbReference>
<dbReference type="GO" id="GO:0016616">
    <property type="term" value="F:oxidoreductase activity, acting on the CH-OH group of donors, NAD or NADP as acceptor"/>
    <property type="evidence" value="ECO:0007669"/>
    <property type="project" value="InterPro"/>
</dbReference>
<name>A0A172ZHP3_9BACL</name>
<gene>
    <name evidence="5" type="ORF">AR543_14860</name>
</gene>
<dbReference type="CDD" id="cd05324">
    <property type="entry name" value="carb_red_PTCR-like_SDR_c"/>
    <property type="match status" value="1"/>
</dbReference>
<evidence type="ECO:0000256" key="3">
    <source>
        <dbReference type="ARBA" id="ARBA00023002"/>
    </source>
</evidence>
<dbReference type="PROSITE" id="PS00061">
    <property type="entry name" value="ADH_SHORT"/>
    <property type="match status" value="1"/>
</dbReference>
<dbReference type="PANTHER" id="PTHR43490">
    <property type="entry name" value="(+)-NEOMENTHOL DEHYDROGENASE"/>
    <property type="match status" value="1"/>
</dbReference>